<dbReference type="GO" id="GO:0008360">
    <property type="term" value="P:regulation of cell shape"/>
    <property type="evidence" value="ECO:0007669"/>
    <property type="project" value="UniProtKB-KW"/>
</dbReference>
<feature type="transmembrane region" description="Helical" evidence="7">
    <location>
        <begin position="284"/>
        <end position="303"/>
    </location>
</feature>
<feature type="transmembrane region" description="Helical" evidence="7">
    <location>
        <begin position="129"/>
        <end position="149"/>
    </location>
</feature>
<dbReference type="AlphaFoldDB" id="A0A3M2LAR9"/>
<feature type="transmembrane region" description="Helical" evidence="7">
    <location>
        <begin position="366"/>
        <end position="387"/>
    </location>
</feature>
<feature type="transmembrane region" description="Helical" evidence="7">
    <location>
        <begin position="238"/>
        <end position="257"/>
    </location>
</feature>
<dbReference type="InterPro" id="IPR001182">
    <property type="entry name" value="FtsW/RodA"/>
</dbReference>
<evidence type="ECO:0000256" key="1">
    <source>
        <dbReference type="ARBA" id="ARBA00004141"/>
    </source>
</evidence>
<proteinExistence type="predicted"/>
<keyword evidence="5 7" id="KW-0472">Membrane</keyword>
<feature type="transmembrane region" description="Helical" evidence="7">
    <location>
        <begin position="161"/>
        <end position="181"/>
    </location>
</feature>
<accession>A0A3M2LAR9</accession>
<evidence type="ECO:0000256" key="4">
    <source>
        <dbReference type="ARBA" id="ARBA00022989"/>
    </source>
</evidence>
<dbReference type="PANTHER" id="PTHR30474">
    <property type="entry name" value="CELL CYCLE PROTEIN"/>
    <property type="match status" value="1"/>
</dbReference>
<protein>
    <submittedName>
        <fullName evidence="8">FtsW/RodA/SpoVE family cell cycle protein</fullName>
    </submittedName>
</protein>
<dbReference type="Pfam" id="PF01098">
    <property type="entry name" value="FTSW_RODA_SPOVE"/>
    <property type="match status" value="1"/>
</dbReference>
<feature type="region of interest" description="Disordered" evidence="6">
    <location>
        <begin position="464"/>
        <end position="498"/>
    </location>
</feature>
<keyword evidence="9" id="KW-1185">Reference proteome</keyword>
<organism evidence="8 9">
    <name type="scientific">Nocardia stercoris</name>
    <dbReference type="NCBI Taxonomy" id="2483361"/>
    <lineage>
        <taxon>Bacteria</taxon>
        <taxon>Bacillati</taxon>
        <taxon>Actinomycetota</taxon>
        <taxon>Actinomycetes</taxon>
        <taxon>Mycobacteriales</taxon>
        <taxon>Nocardiaceae</taxon>
        <taxon>Nocardia</taxon>
    </lineage>
</organism>
<sequence>MSAPGLPSVGPFANPPGGFAPAPRPATRRNVELMLLAGAAALTVTGLVLVEAGQSQEVTWDPALLGLGFAGLWGVAHLAVRRFAPFTDPLLLPIVAALDGLGLVLIHRLDLEQAEAAALGSGPAPVADAPHQLAWTAAAVALFLVVLVVVRDYRSLASRGWILGVLGLLALALPALLPARFAEVDGARLWLHVPGFSMQPGVFALLALVVCAASVLVSRRELFTAAGRHLFGLELPRIRDLWTLLLVGLVAFGVLIFERDLGAAALVFVLALAMLYTATERTGWLAVGGVLLVGELVAGYQLSESIRAAVAAWLHPFTEPGGYPVVQSLFGLATGGAGGTGLGSGRPSQVPLAKTSFIVAGLGEELGLIGLTAVLLLFTVLAVRGLRTAMAVRDSFGKLLAAGLSITLALQVFLVVGGVTRILPRTGLPTPFLSYGGSALLADLALVALLARISDAARAPAPVRKRETAGDATSELPRHTTTEVLRPTDSANLKGVGA</sequence>
<keyword evidence="4 7" id="KW-1133">Transmembrane helix</keyword>
<feature type="transmembrane region" description="Helical" evidence="7">
    <location>
        <begin position="399"/>
        <end position="420"/>
    </location>
</feature>
<dbReference type="PANTHER" id="PTHR30474:SF3">
    <property type="entry name" value="PEPTIDOGLYCAN GLYCOSYLTRANSFERASE RODA"/>
    <property type="match status" value="1"/>
</dbReference>
<dbReference type="EMBL" id="RFFH01000002">
    <property type="protein sequence ID" value="RMI34126.1"/>
    <property type="molecule type" value="Genomic_DNA"/>
</dbReference>
<dbReference type="GO" id="GO:0015648">
    <property type="term" value="F:lipid-linked peptidoglycan transporter activity"/>
    <property type="evidence" value="ECO:0007669"/>
    <property type="project" value="TreeGrafter"/>
</dbReference>
<comment type="caution">
    <text evidence="8">The sequence shown here is derived from an EMBL/GenBank/DDBJ whole genome shotgun (WGS) entry which is preliminary data.</text>
</comment>
<dbReference type="Proteomes" id="UP000279275">
    <property type="component" value="Unassembled WGS sequence"/>
</dbReference>
<evidence type="ECO:0000256" key="5">
    <source>
        <dbReference type="ARBA" id="ARBA00023136"/>
    </source>
</evidence>
<evidence type="ECO:0000256" key="3">
    <source>
        <dbReference type="ARBA" id="ARBA00022960"/>
    </source>
</evidence>
<evidence type="ECO:0000256" key="2">
    <source>
        <dbReference type="ARBA" id="ARBA00022692"/>
    </source>
</evidence>
<dbReference type="GO" id="GO:0051301">
    <property type="term" value="P:cell division"/>
    <property type="evidence" value="ECO:0007669"/>
    <property type="project" value="InterPro"/>
</dbReference>
<evidence type="ECO:0000256" key="7">
    <source>
        <dbReference type="SAM" id="Phobius"/>
    </source>
</evidence>
<dbReference type="RefSeq" id="WP_122187051.1">
    <property type="nucleotide sequence ID" value="NZ_RFFH01000002.1"/>
</dbReference>
<dbReference type="GO" id="GO:0032153">
    <property type="term" value="C:cell division site"/>
    <property type="evidence" value="ECO:0007669"/>
    <property type="project" value="TreeGrafter"/>
</dbReference>
<evidence type="ECO:0000313" key="8">
    <source>
        <dbReference type="EMBL" id="RMI34126.1"/>
    </source>
</evidence>
<dbReference type="OrthoDB" id="9812661at2"/>
<dbReference type="GO" id="GO:0005886">
    <property type="term" value="C:plasma membrane"/>
    <property type="evidence" value="ECO:0007669"/>
    <property type="project" value="TreeGrafter"/>
</dbReference>
<evidence type="ECO:0000313" key="9">
    <source>
        <dbReference type="Proteomes" id="UP000279275"/>
    </source>
</evidence>
<feature type="transmembrane region" description="Helical" evidence="7">
    <location>
        <begin position="62"/>
        <end position="79"/>
    </location>
</feature>
<comment type="subcellular location">
    <subcellularLocation>
        <location evidence="1">Membrane</location>
        <topology evidence="1">Multi-pass membrane protein</topology>
    </subcellularLocation>
</comment>
<feature type="transmembrane region" description="Helical" evidence="7">
    <location>
        <begin position="201"/>
        <end position="217"/>
    </location>
</feature>
<name>A0A3M2LAR9_9NOCA</name>
<keyword evidence="2 7" id="KW-0812">Transmembrane</keyword>
<gene>
    <name evidence="8" type="ORF">EBN03_06780</name>
</gene>
<evidence type="ECO:0000256" key="6">
    <source>
        <dbReference type="SAM" id="MobiDB-lite"/>
    </source>
</evidence>
<feature type="transmembrane region" description="Helical" evidence="7">
    <location>
        <begin position="33"/>
        <end position="50"/>
    </location>
</feature>
<feature type="transmembrane region" description="Helical" evidence="7">
    <location>
        <begin position="263"/>
        <end position="279"/>
    </location>
</feature>
<keyword evidence="3" id="KW-0133">Cell shape</keyword>
<feature type="transmembrane region" description="Helical" evidence="7">
    <location>
        <begin position="432"/>
        <end position="451"/>
    </location>
</feature>
<reference evidence="8 9" key="1">
    <citation type="submission" date="2018-10" db="EMBL/GenBank/DDBJ databases">
        <title>Isolation from cow dung.</title>
        <authorList>
            <person name="Ling L."/>
        </authorList>
    </citation>
    <scope>NUCLEOTIDE SEQUENCE [LARGE SCALE GENOMIC DNA]</scope>
    <source>
        <strain evidence="8 9">NEAU-LL90</strain>
    </source>
</reference>